<comment type="similarity">
    <text evidence="1">Belongs to the short-chain dehydrogenases/reductases (SDR) family.</text>
</comment>
<dbReference type="Gene3D" id="3.40.50.720">
    <property type="entry name" value="NAD(P)-binding Rossmann-like Domain"/>
    <property type="match status" value="1"/>
</dbReference>
<dbReference type="PANTHER" id="PTHR42760">
    <property type="entry name" value="SHORT-CHAIN DEHYDROGENASES/REDUCTASES FAMILY MEMBER"/>
    <property type="match status" value="1"/>
</dbReference>
<dbReference type="Proteomes" id="UP001314263">
    <property type="component" value="Unassembled WGS sequence"/>
</dbReference>
<dbReference type="FunFam" id="3.40.50.720:FF:000084">
    <property type="entry name" value="Short-chain dehydrogenase reductase"/>
    <property type="match status" value="1"/>
</dbReference>
<dbReference type="GO" id="GO:0048038">
    <property type="term" value="F:quinone binding"/>
    <property type="evidence" value="ECO:0007669"/>
    <property type="project" value="TreeGrafter"/>
</dbReference>
<dbReference type="InterPro" id="IPR002347">
    <property type="entry name" value="SDR_fam"/>
</dbReference>
<feature type="domain" description="Ketoreductase" evidence="3">
    <location>
        <begin position="41"/>
        <end position="221"/>
    </location>
</feature>
<gene>
    <name evidence="4" type="ORF">CVIRNUC_006577</name>
</gene>
<keyword evidence="5" id="KW-1185">Reference proteome</keyword>
<evidence type="ECO:0000313" key="4">
    <source>
        <dbReference type="EMBL" id="CAK0783378.1"/>
    </source>
</evidence>
<evidence type="ECO:0000256" key="1">
    <source>
        <dbReference type="ARBA" id="ARBA00006484"/>
    </source>
</evidence>
<reference evidence="4 5" key="1">
    <citation type="submission" date="2023-10" db="EMBL/GenBank/DDBJ databases">
        <authorList>
            <person name="Maclean D."/>
            <person name="Macfadyen A."/>
        </authorList>
    </citation>
    <scope>NUCLEOTIDE SEQUENCE [LARGE SCALE GENOMIC DNA]</scope>
</reference>
<dbReference type="SUPFAM" id="SSF51735">
    <property type="entry name" value="NAD(P)-binding Rossmann-fold domains"/>
    <property type="match status" value="1"/>
</dbReference>
<dbReference type="PANTHER" id="PTHR42760:SF133">
    <property type="entry name" value="3-OXOACYL-[ACYL-CARRIER-PROTEIN] REDUCTASE"/>
    <property type="match status" value="1"/>
</dbReference>
<dbReference type="InterPro" id="IPR020904">
    <property type="entry name" value="Sc_DH/Rdtase_CS"/>
</dbReference>
<dbReference type="PRINTS" id="PR00081">
    <property type="entry name" value="GDHRDH"/>
</dbReference>
<dbReference type="Pfam" id="PF13561">
    <property type="entry name" value="adh_short_C2"/>
    <property type="match status" value="1"/>
</dbReference>
<dbReference type="PRINTS" id="PR00080">
    <property type="entry name" value="SDRFAMILY"/>
</dbReference>
<dbReference type="InterPro" id="IPR057326">
    <property type="entry name" value="KR_dom"/>
</dbReference>
<accession>A0AAV1I7Q3</accession>
<proteinExistence type="inferred from homology"/>
<name>A0AAV1I7Q3_9CHLO</name>
<dbReference type="GO" id="GO:0016616">
    <property type="term" value="F:oxidoreductase activity, acting on the CH-OH group of donors, NAD or NADP as acceptor"/>
    <property type="evidence" value="ECO:0007669"/>
    <property type="project" value="TreeGrafter"/>
</dbReference>
<evidence type="ECO:0000259" key="3">
    <source>
        <dbReference type="SMART" id="SM00822"/>
    </source>
</evidence>
<sequence length="312" mass="32367">MESTQKRRVQALLGHVAPTVQAASMTPISTAASQGRMLEGKVAIITGSGQGLGAAAAKLFAQHGAKLVVTDLDGSKAKQIAHEIESQGGEAISLAGDVTAEDFPRRCVEAAVKHFGTIDILINNAGFTWDGMIHKITAKQWDAMLAVHCTAPFRLIQAAAPVMRDAAKKELESMDQATQRCIINVSSTSGTHGNAGQANYSTAKAGVVGLTKTVAREWGAFNIRCNAIAYGFIATRLTASKDDGASISVNGEKVKLGIPGGEAMAAAAAEMLIPLKRIGTPDEAAGAMLMLASPYASFISGQTLEVTGGAYI</sequence>
<protein>
    <recommendedName>
        <fullName evidence="3">Ketoreductase domain-containing protein</fullName>
    </recommendedName>
</protein>
<comment type="caution">
    <text evidence="4">The sequence shown here is derived from an EMBL/GenBank/DDBJ whole genome shotgun (WGS) entry which is preliminary data.</text>
</comment>
<organism evidence="4 5">
    <name type="scientific">Coccomyxa viridis</name>
    <dbReference type="NCBI Taxonomy" id="1274662"/>
    <lineage>
        <taxon>Eukaryota</taxon>
        <taxon>Viridiplantae</taxon>
        <taxon>Chlorophyta</taxon>
        <taxon>core chlorophytes</taxon>
        <taxon>Trebouxiophyceae</taxon>
        <taxon>Trebouxiophyceae incertae sedis</taxon>
        <taxon>Coccomyxaceae</taxon>
        <taxon>Coccomyxa</taxon>
    </lineage>
</organism>
<evidence type="ECO:0000313" key="5">
    <source>
        <dbReference type="Proteomes" id="UP001314263"/>
    </source>
</evidence>
<keyword evidence="2" id="KW-0560">Oxidoreductase</keyword>
<dbReference type="EMBL" id="CAUYUE010000008">
    <property type="protein sequence ID" value="CAK0783378.1"/>
    <property type="molecule type" value="Genomic_DNA"/>
</dbReference>
<dbReference type="PROSITE" id="PS00061">
    <property type="entry name" value="ADH_SHORT"/>
    <property type="match status" value="1"/>
</dbReference>
<dbReference type="GO" id="GO:0006633">
    <property type="term" value="P:fatty acid biosynthetic process"/>
    <property type="evidence" value="ECO:0007669"/>
    <property type="project" value="TreeGrafter"/>
</dbReference>
<dbReference type="AlphaFoldDB" id="A0AAV1I7Q3"/>
<evidence type="ECO:0000256" key="2">
    <source>
        <dbReference type="ARBA" id="ARBA00023002"/>
    </source>
</evidence>
<dbReference type="SMART" id="SM00822">
    <property type="entry name" value="PKS_KR"/>
    <property type="match status" value="1"/>
</dbReference>
<dbReference type="InterPro" id="IPR036291">
    <property type="entry name" value="NAD(P)-bd_dom_sf"/>
</dbReference>